<organism evidence="2">
    <name type="scientific">Cucumis melo</name>
    <name type="common">Muskmelon</name>
    <dbReference type="NCBI Taxonomy" id="3656"/>
    <lineage>
        <taxon>Eukaryota</taxon>
        <taxon>Viridiplantae</taxon>
        <taxon>Streptophyta</taxon>
        <taxon>Embryophyta</taxon>
        <taxon>Tracheophyta</taxon>
        <taxon>Spermatophyta</taxon>
        <taxon>Magnoliopsida</taxon>
        <taxon>eudicotyledons</taxon>
        <taxon>Gunneridae</taxon>
        <taxon>Pentapetalae</taxon>
        <taxon>rosids</taxon>
        <taxon>fabids</taxon>
        <taxon>Cucurbitales</taxon>
        <taxon>Cucurbitaceae</taxon>
        <taxon>Benincaseae</taxon>
        <taxon>Cucumis</taxon>
    </lineage>
</organism>
<protein>
    <submittedName>
        <fullName evidence="2">Uncharacterized protein</fullName>
    </submittedName>
</protein>
<evidence type="ECO:0000313" key="2">
    <source>
        <dbReference type="EnsemblPlants" id="MELO3C008905.2.1"/>
    </source>
</evidence>
<dbReference type="EnsemblPlants" id="MELO3C008905.2.1">
    <property type="protein sequence ID" value="MELO3C008905.2.1"/>
    <property type="gene ID" value="MELO3C008905.2"/>
</dbReference>
<evidence type="ECO:0000256" key="1">
    <source>
        <dbReference type="SAM" id="MobiDB-lite"/>
    </source>
</evidence>
<sequence length="53" mass="6015">MTRHARSVGYASKAAQRTSKNKMMGDQECPKHCDKRRSRMQVASHAKHLGFAK</sequence>
<feature type="compositionally biased region" description="Basic and acidic residues" evidence="1">
    <location>
        <begin position="23"/>
        <end position="32"/>
    </location>
</feature>
<dbReference type="Gramene" id="MELO3C008905.2.1">
    <property type="protein sequence ID" value="MELO3C008905.2.1"/>
    <property type="gene ID" value="MELO3C008905.2"/>
</dbReference>
<reference evidence="2" key="1">
    <citation type="submission" date="2023-03" db="UniProtKB">
        <authorList>
            <consortium name="EnsemblPlants"/>
        </authorList>
    </citation>
    <scope>IDENTIFICATION</scope>
</reference>
<proteinExistence type="predicted"/>
<accession>A0A9I9CV27</accession>
<feature type="region of interest" description="Disordered" evidence="1">
    <location>
        <begin position="1"/>
        <end position="53"/>
    </location>
</feature>
<dbReference type="AlphaFoldDB" id="A0A9I9CV27"/>
<name>A0A9I9CV27_CUCME</name>
<feature type="compositionally biased region" description="Basic residues" evidence="1">
    <location>
        <begin position="33"/>
        <end position="53"/>
    </location>
</feature>